<dbReference type="EMBL" id="NKTX01000199">
    <property type="protein sequence ID" value="PYD77343.1"/>
    <property type="molecule type" value="Genomic_DNA"/>
</dbReference>
<protein>
    <recommendedName>
        <fullName evidence="1">HEPN domain-containing protein</fullName>
    </recommendedName>
</protein>
<accession>A0A318QWR0</accession>
<sequence>MADGSDSSVLYRDDWVINARRKFASAEILFDAGQYQEAFELAGIAVECALKAKLMKMHGWNAWPGRNHKPPIEIHDLQKLCRMCGAWDELQEILNSTPDHDLIHAWGVVNSWRVNVRYKSGSFPAPLARDIVSAVGDKGLLEWLLK</sequence>
<proteinExistence type="predicted"/>
<reference evidence="2 3" key="1">
    <citation type="submission" date="2017-07" db="EMBL/GenBank/DDBJ databases">
        <title>A draft genome sequence of Komagataeibacter oboediens LMG 18849.</title>
        <authorList>
            <person name="Skraban J."/>
            <person name="Cleenwerck I."/>
            <person name="Vandamme P."/>
            <person name="Trcek J."/>
        </authorList>
    </citation>
    <scope>NUCLEOTIDE SEQUENCE [LARGE SCALE GENOMIC DNA]</scope>
    <source>
        <strain evidence="2 3">LMG 18849</strain>
    </source>
</reference>
<dbReference type="AlphaFoldDB" id="A0A318QWR0"/>
<dbReference type="RefSeq" id="WP_083819169.1">
    <property type="nucleotide sequence ID" value="NZ_NKTX01000199.1"/>
</dbReference>
<evidence type="ECO:0000313" key="3">
    <source>
        <dbReference type="Proteomes" id="UP000247417"/>
    </source>
</evidence>
<name>A0A318QWR0_9PROT</name>
<organism evidence="2 3">
    <name type="scientific">Komagataeibacter oboediens</name>
    <dbReference type="NCBI Taxonomy" id="65958"/>
    <lineage>
        <taxon>Bacteria</taxon>
        <taxon>Pseudomonadati</taxon>
        <taxon>Pseudomonadota</taxon>
        <taxon>Alphaproteobacteria</taxon>
        <taxon>Acetobacterales</taxon>
        <taxon>Acetobacteraceae</taxon>
        <taxon>Komagataeibacter</taxon>
    </lineage>
</organism>
<evidence type="ECO:0000259" key="1">
    <source>
        <dbReference type="Pfam" id="PF05168"/>
    </source>
</evidence>
<gene>
    <name evidence="2" type="ORF">CFR80_18165</name>
</gene>
<dbReference type="Proteomes" id="UP000247417">
    <property type="component" value="Unassembled WGS sequence"/>
</dbReference>
<dbReference type="Gene3D" id="1.20.120.330">
    <property type="entry name" value="Nucleotidyltransferases domain 2"/>
    <property type="match status" value="1"/>
</dbReference>
<dbReference type="SUPFAM" id="SSF81593">
    <property type="entry name" value="Nucleotidyltransferase substrate binding subunit/domain"/>
    <property type="match status" value="1"/>
</dbReference>
<dbReference type="Pfam" id="PF05168">
    <property type="entry name" value="HEPN"/>
    <property type="match status" value="1"/>
</dbReference>
<dbReference type="InterPro" id="IPR007842">
    <property type="entry name" value="HEPN_dom"/>
</dbReference>
<comment type="caution">
    <text evidence="2">The sequence shown here is derived from an EMBL/GenBank/DDBJ whole genome shotgun (WGS) entry which is preliminary data.</text>
</comment>
<evidence type="ECO:0000313" key="2">
    <source>
        <dbReference type="EMBL" id="PYD77343.1"/>
    </source>
</evidence>
<dbReference type="OrthoDB" id="5183931at2"/>
<feature type="domain" description="HEPN" evidence="1">
    <location>
        <begin position="14"/>
        <end position="82"/>
    </location>
</feature>